<evidence type="ECO:0000256" key="1">
    <source>
        <dbReference type="ARBA" id="ARBA00003041"/>
    </source>
</evidence>
<dbReference type="GO" id="GO:0044781">
    <property type="term" value="P:bacterial-type flagellum organization"/>
    <property type="evidence" value="ECO:0007669"/>
    <property type="project" value="UniProtKB-KW"/>
</dbReference>
<evidence type="ECO:0000256" key="4">
    <source>
        <dbReference type="ARBA" id="ARBA00022448"/>
    </source>
</evidence>
<dbReference type="GO" id="GO:0015031">
    <property type="term" value="P:protein transport"/>
    <property type="evidence" value="ECO:0007669"/>
    <property type="project" value="UniProtKB-KW"/>
</dbReference>
<sequence length="364" mass="38175">MAGPPRTRAAPAADAGGRGVLRPGSAALDLPHARAGPAASPGPELCASPAARARPGARCQLAGRAARLAAERAQPPRPGGRGRAAAQLWRRRADRHPAARRPAPCRQPGPGAAGRADDAGRPCPGPAAARAGAGARPDPLDSGQPGRLAMSYLLWHEHAPSLASPRRLFAAHELPEFESLQALRERLLELAREQEQRCQQAHADAQALGLAQGLQQGRQAALAAVQQEWAAALQAWERSQQQALHSRREDVALLALQVARKLIGQLPEAEQLARLAQEAARSLLPEAAPVLLRVHPAHEQGLRELLAPSLASGQMQLLADAALPREACRLSSALGEADAALATQLARIAASWGLGVAVDIEVQP</sequence>
<keyword evidence="4" id="KW-0813">Transport</keyword>
<evidence type="ECO:0000256" key="3">
    <source>
        <dbReference type="ARBA" id="ARBA00016507"/>
    </source>
</evidence>
<dbReference type="InterPro" id="IPR051472">
    <property type="entry name" value="T3SS_Stator/FliH"/>
</dbReference>
<dbReference type="EMBL" id="POSP01000003">
    <property type="protein sequence ID" value="PND39162.1"/>
    <property type="molecule type" value="Genomic_DNA"/>
</dbReference>
<evidence type="ECO:0000313" key="11">
    <source>
        <dbReference type="EMBL" id="PND39162.1"/>
    </source>
</evidence>
<comment type="similarity">
    <text evidence="2">Belongs to the FliH family.</text>
</comment>
<feature type="domain" description="Flagellar assembly protein FliH/Type III secretion system HrpE" evidence="10">
    <location>
        <begin position="226"/>
        <end position="347"/>
    </location>
</feature>
<evidence type="ECO:0000259" key="10">
    <source>
        <dbReference type="Pfam" id="PF02108"/>
    </source>
</evidence>
<protein>
    <recommendedName>
        <fullName evidence="3">Flagellar assembly protein FliH</fullName>
    </recommendedName>
</protein>
<organism evidence="11 12">
    <name type="scientific">Kinneretia aquatilis</name>
    <dbReference type="NCBI Taxonomy" id="2070761"/>
    <lineage>
        <taxon>Bacteria</taxon>
        <taxon>Pseudomonadati</taxon>
        <taxon>Pseudomonadota</taxon>
        <taxon>Betaproteobacteria</taxon>
        <taxon>Burkholderiales</taxon>
        <taxon>Sphaerotilaceae</taxon>
        <taxon>Roseateles</taxon>
    </lineage>
</organism>
<feature type="compositionally biased region" description="Low complexity" evidence="9">
    <location>
        <begin position="100"/>
        <end position="114"/>
    </location>
</feature>
<accession>A0A2N8L0G6</accession>
<evidence type="ECO:0000256" key="6">
    <source>
        <dbReference type="ARBA" id="ARBA00022927"/>
    </source>
</evidence>
<evidence type="ECO:0000256" key="5">
    <source>
        <dbReference type="ARBA" id="ARBA00022795"/>
    </source>
</evidence>
<dbReference type="AlphaFoldDB" id="A0A2N8L0G6"/>
<dbReference type="Pfam" id="PF02108">
    <property type="entry name" value="FliH"/>
    <property type="match status" value="1"/>
</dbReference>
<keyword evidence="8" id="KW-0175">Coiled coil</keyword>
<feature type="compositionally biased region" description="Low complexity" evidence="9">
    <location>
        <begin position="126"/>
        <end position="137"/>
    </location>
</feature>
<evidence type="ECO:0000256" key="2">
    <source>
        <dbReference type="ARBA" id="ARBA00006602"/>
    </source>
</evidence>
<keyword evidence="5" id="KW-1005">Bacterial flagellum biogenesis</keyword>
<feature type="coiled-coil region" evidence="8">
    <location>
        <begin position="177"/>
        <end position="204"/>
    </location>
</feature>
<gene>
    <name evidence="11" type="ORF">C1O66_17610</name>
</gene>
<comment type="caution">
    <text evidence="11">The sequence shown here is derived from an EMBL/GenBank/DDBJ whole genome shotgun (WGS) entry which is preliminary data.</text>
</comment>
<dbReference type="PANTHER" id="PTHR34982:SF1">
    <property type="entry name" value="FLAGELLAR ASSEMBLY PROTEIN FLIH"/>
    <property type="match status" value="1"/>
</dbReference>
<name>A0A2N8L0G6_9BURK</name>
<proteinExistence type="inferred from homology"/>
<dbReference type="InterPro" id="IPR018035">
    <property type="entry name" value="Flagellar_FliH/T3SS_HrpE"/>
</dbReference>
<keyword evidence="6" id="KW-0653">Protein transport</keyword>
<dbReference type="GO" id="GO:0005829">
    <property type="term" value="C:cytosol"/>
    <property type="evidence" value="ECO:0007669"/>
    <property type="project" value="TreeGrafter"/>
</dbReference>
<reference evidence="11 12" key="1">
    <citation type="submission" date="2018-01" db="EMBL/GenBank/DDBJ databases">
        <title>Draft genome sequence of Paucibacter aquatile CR182 isolated from freshwater of the Nakdong River.</title>
        <authorList>
            <person name="Choi A."/>
            <person name="Chung E.J."/>
        </authorList>
    </citation>
    <scope>NUCLEOTIDE SEQUENCE [LARGE SCALE GENOMIC DNA]</scope>
    <source>
        <strain evidence="11 12">CR182</strain>
    </source>
</reference>
<evidence type="ECO:0000313" key="12">
    <source>
        <dbReference type="Proteomes" id="UP000235916"/>
    </source>
</evidence>
<evidence type="ECO:0000256" key="9">
    <source>
        <dbReference type="SAM" id="MobiDB-lite"/>
    </source>
</evidence>
<comment type="function">
    <text evidence="1">Needed for flagellar regrowth and assembly.</text>
</comment>
<keyword evidence="7" id="KW-1006">Bacterial flagellum protein export</keyword>
<evidence type="ECO:0000256" key="7">
    <source>
        <dbReference type="ARBA" id="ARBA00023225"/>
    </source>
</evidence>
<feature type="compositionally biased region" description="Low complexity" evidence="9">
    <location>
        <begin position="47"/>
        <end position="73"/>
    </location>
</feature>
<feature type="compositionally biased region" description="Low complexity" evidence="9">
    <location>
        <begin position="1"/>
        <end position="15"/>
    </location>
</feature>
<dbReference type="PANTHER" id="PTHR34982">
    <property type="entry name" value="YOP PROTEINS TRANSLOCATION PROTEIN L"/>
    <property type="match status" value="1"/>
</dbReference>
<evidence type="ECO:0000256" key="8">
    <source>
        <dbReference type="SAM" id="Coils"/>
    </source>
</evidence>
<keyword evidence="12" id="KW-1185">Reference proteome</keyword>
<dbReference type="Proteomes" id="UP000235916">
    <property type="component" value="Unassembled WGS sequence"/>
</dbReference>
<feature type="region of interest" description="Disordered" evidence="9">
    <location>
        <begin position="1"/>
        <end position="144"/>
    </location>
</feature>